<name>A0A0L7RG89_9HYME</name>
<dbReference type="GO" id="GO:0044774">
    <property type="term" value="P:mitotic DNA integrity checkpoint signaling"/>
    <property type="evidence" value="ECO:0007669"/>
    <property type="project" value="TreeGrafter"/>
</dbReference>
<dbReference type="GO" id="GO:0000014">
    <property type="term" value="F:single-stranded DNA endodeoxyribonuclease activity"/>
    <property type="evidence" value="ECO:0007669"/>
    <property type="project" value="TreeGrafter"/>
</dbReference>
<dbReference type="GO" id="GO:0042800">
    <property type="term" value="F:histone H3K4 methyltransferase activity"/>
    <property type="evidence" value="ECO:0007669"/>
    <property type="project" value="TreeGrafter"/>
</dbReference>
<protein>
    <submittedName>
        <fullName evidence="1">Histone-lysine N-methyltransferase SETMAR</fullName>
    </submittedName>
</protein>
<evidence type="ECO:0000313" key="1">
    <source>
        <dbReference type="EMBL" id="KOC69850.1"/>
    </source>
</evidence>
<dbReference type="GO" id="GO:0000729">
    <property type="term" value="P:DNA double-strand break processing"/>
    <property type="evidence" value="ECO:0007669"/>
    <property type="project" value="TreeGrafter"/>
</dbReference>
<keyword evidence="1" id="KW-0489">Methyltransferase</keyword>
<keyword evidence="1" id="KW-0808">Transferase</keyword>
<dbReference type="PANTHER" id="PTHR46060:SF2">
    <property type="entry name" value="HISTONE-LYSINE N-METHYLTRANSFERASE SETMAR"/>
    <property type="match status" value="1"/>
</dbReference>
<organism evidence="1 2">
    <name type="scientific">Habropoda laboriosa</name>
    <dbReference type="NCBI Taxonomy" id="597456"/>
    <lineage>
        <taxon>Eukaryota</taxon>
        <taxon>Metazoa</taxon>
        <taxon>Ecdysozoa</taxon>
        <taxon>Arthropoda</taxon>
        <taxon>Hexapoda</taxon>
        <taxon>Insecta</taxon>
        <taxon>Pterygota</taxon>
        <taxon>Neoptera</taxon>
        <taxon>Endopterygota</taxon>
        <taxon>Hymenoptera</taxon>
        <taxon>Apocrita</taxon>
        <taxon>Aculeata</taxon>
        <taxon>Apoidea</taxon>
        <taxon>Anthophila</taxon>
        <taxon>Apidae</taxon>
        <taxon>Habropoda</taxon>
    </lineage>
</organism>
<dbReference type="Gene3D" id="3.30.420.10">
    <property type="entry name" value="Ribonuclease H-like superfamily/Ribonuclease H"/>
    <property type="match status" value="1"/>
</dbReference>
<dbReference type="GO" id="GO:0006303">
    <property type="term" value="P:double-strand break repair via nonhomologous end joining"/>
    <property type="evidence" value="ECO:0007669"/>
    <property type="project" value="TreeGrafter"/>
</dbReference>
<dbReference type="GO" id="GO:0044547">
    <property type="term" value="F:DNA topoisomerase binding"/>
    <property type="evidence" value="ECO:0007669"/>
    <property type="project" value="TreeGrafter"/>
</dbReference>
<dbReference type="GO" id="GO:0003690">
    <property type="term" value="F:double-stranded DNA binding"/>
    <property type="evidence" value="ECO:0007669"/>
    <property type="project" value="TreeGrafter"/>
</dbReference>
<dbReference type="GO" id="GO:0005634">
    <property type="term" value="C:nucleus"/>
    <property type="evidence" value="ECO:0007669"/>
    <property type="project" value="TreeGrafter"/>
</dbReference>
<proteinExistence type="predicted"/>
<dbReference type="InterPro" id="IPR036397">
    <property type="entry name" value="RNaseH_sf"/>
</dbReference>
<accession>A0A0L7RG89</accession>
<dbReference type="GO" id="GO:0000793">
    <property type="term" value="C:condensed chromosome"/>
    <property type="evidence" value="ECO:0007669"/>
    <property type="project" value="TreeGrafter"/>
</dbReference>
<dbReference type="GO" id="GO:0031297">
    <property type="term" value="P:replication fork processing"/>
    <property type="evidence" value="ECO:0007669"/>
    <property type="project" value="TreeGrafter"/>
</dbReference>
<dbReference type="GO" id="GO:0003697">
    <property type="term" value="F:single-stranded DNA binding"/>
    <property type="evidence" value="ECO:0007669"/>
    <property type="project" value="TreeGrafter"/>
</dbReference>
<dbReference type="STRING" id="597456.A0A0L7RG89"/>
<evidence type="ECO:0000313" key="2">
    <source>
        <dbReference type="Proteomes" id="UP000053825"/>
    </source>
</evidence>
<dbReference type="Proteomes" id="UP000053825">
    <property type="component" value="Unassembled WGS sequence"/>
</dbReference>
<keyword evidence="2" id="KW-1185">Reference proteome</keyword>
<dbReference type="GO" id="GO:0032259">
    <property type="term" value="P:methylation"/>
    <property type="evidence" value="ECO:0007669"/>
    <property type="project" value="UniProtKB-KW"/>
</dbReference>
<dbReference type="InterPro" id="IPR052709">
    <property type="entry name" value="Transposase-MT_Hybrid"/>
</dbReference>
<dbReference type="EMBL" id="KQ414598">
    <property type="protein sequence ID" value="KOC69850.1"/>
    <property type="molecule type" value="Genomic_DNA"/>
</dbReference>
<sequence>MKRLIQTCKIREAIAVKHSGLLNQNEVIFHYDNVKPHVDTFQNLKHIQIWVNYSPYFFEVKLSLIRPALVNRKGSILLHDNARPHVSLITVQKLNDLEYETLQHPPYSPDFSPTDYHLFKHFNHFIKKKA</sequence>
<reference evidence="1 2" key="1">
    <citation type="submission" date="2015-07" db="EMBL/GenBank/DDBJ databases">
        <title>The genome of Habropoda laboriosa.</title>
        <authorList>
            <person name="Pan H."/>
            <person name="Kapheim K."/>
        </authorList>
    </citation>
    <scope>NUCLEOTIDE SEQUENCE [LARGE SCALE GENOMIC DNA]</scope>
    <source>
        <strain evidence="1">0110345459</strain>
    </source>
</reference>
<dbReference type="AlphaFoldDB" id="A0A0L7RG89"/>
<dbReference type="GO" id="GO:0046975">
    <property type="term" value="F:histone H3K36 methyltransferase activity"/>
    <property type="evidence" value="ECO:0007669"/>
    <property type="project" value="TreeGrafter"/>
</dbReference>
<gene>
    <name evidence="1" type="ORF">WH47_07060</name>
</gene>
<dbReference type="PANTHER" id="PTHR46060">
    <property type="entry name" value="MARINER MOS1 TRANSPOSASE-LIKE PROTEIN"/>
    <property type="match status" value="1"/>
</dbReference>
<dbReference type="GO" id="GO:0035861">
    <property type="term" value="C:site of double-strand break"/>
    <property type="evidence" value="ECO:0007669"/>
    <property type="project" value="TreeGrafter"/>
</dbReference>
<dbReference type="GO" id="GO:0015074">
    <property type="term" value="P:DNA integration"/>
    <property type="evidence" value="ECO:0007669"/>
    <property type="project" value="TreeGrafter"/>
</dbReference>